<name>A0AAW2PWY9_9LAMI</name>
<protein>
    <recommendedName>
        <fullName evidence="1">Endonuclease/exonuclease/phosphatase domain-containing protein</fullName>
    </recommendedName>
</protein>
<dbReference type="InterPro" id="IPR036691">
    <property type="entry name" value="Endo/exonu/phosph_ase_sf"/>
</dbReference>
<dbReference type="EMBL" id="JACGWK010000004">
    <property type="protein sequence ID" value="KAL0359910.1"/>
    <property type="molecule type" value="Genomic_DNA"/>
</dbReference>
<sequence length="609" mass="67842">MATVVRGSSPPSRSYQDAIAGAALRPPPSPVSFDTVSFRPMGMPTRDQGMKNLRRWMLAQGFCGDFSVGVINVRHVYIKFALEEDYMKLWIKSICIAHLSGTPLETDVSMATLVRPSVAWVCIEINFLEPLQTEIGLDFGTKVIIQSVIYERLPKYYGTCKHLGYTEDECYEKFKTRALVRLIERDDQRASDHVDIRVKLDAQRAQRELNTRRKSKRVVFEDVDGCPGATSSGAKGTEDGGVEVELHDTVLPDGMPEIMLHGETVDGGPDKDGSPGGCVGQAGSCAVPMILEADPRVEQPVCVENLIPDTEDAVLCQSGEDIIQTDTEDVARRMAHHRRVGRWVMSLRLIQFHQTVERWCYRPVGLSQEAIYGEAAGFSGCVIKLWELYLVLLGTGCECDTVERRALWDDLLAVSVGASPWIVGGDFNTILSPDERSGGSAPSSIAMSDFHDAIADSALVDVVYVGSPYTWYSRRLCRRLDRVLVSSCWYSILPKMQITHLELSQSDHRGLLVEAEFIVERKSATEGDDAYDHDPCGRTLVEQNRFPAELVQKRRFPGAIFGIQYDGEYLIDSFAIKNSAVSFFQRLLTAELVFLEEMDSEILEDGLTD</sequence>
<dbReference type="PANTHER" id="PTHR33710:SF13">
    <property type="entry name" value="ENDONUCLEASE_EXONUCLEASE_PHOSPHATASE FAMILY PROTEIN"/>
    <property type="match status" value="1"/>
</dbReference>
<dbReference type="Gene3D" id="3.60.10.10">
    <property type="entry name" value="Endonuclease/exonuclease/phosphatase"/>
    <property type="match status" value="1"/>
</dbReference>
<evidence type="ECO:0000259" key="1">
    <source>
        <dbReference type="Pfam" id="PF03372"/>
    </source>
</evidence>
<proteinExistence type="predicted"/>
<accession>A0AAW2PWY9</accession>
<dbReference type="AlphaFoldDB" id="A0AAW2PWY9"/>
<evidence type="ECO:0000313" key="2">
    <source>
        <dbReference type="EMBL" id="KAL0359910.1"/>
    </source>
</evidence>
<gene>
    <name evidence="2" type="ORF">Sangu_0840400</name>
</gene>
<organism evidence="2">
    <name type="scientific">Sesamum angustifolium</name>
    <dbReference type="NCBI Taxonomy" id="2727405"/>
    <lineage>
        <taxon>Eukaryota</taxon>
        <taxon>Viridiplantae</taxon>
        <taxon>Streptophyta</taxon>
        <taxon>Embryophyta</taxon>
        <taxon>Tracheophyta</taxon>
        <taxon>Spermatophyta</taxon>
        <taxon>Magnoliopsida</taxon>
        <taxon>eudicotyledons</taxon>
        <taxon>Gunneridae</taxon>
        <taxon>Pentapetalae</taxon>
        <taxon>asterids</taxon>
        <taxon>lamiids</taxon>
        <taxon>Lamiales</taxon>
        <taxon>Pedaliaceae</taxon>
        <taxon>Sesamum</taxon>
    </lineage>
</organism>
<comment type="caution">
    <text evidence="2">The sequence shown here is derived from an EMBL/GenBank/DDBJ whole genome shotgun (WGS) entry which is preliminary data.</text>
</comment>
<dbReference type="InterPro" id="IPR005135">
    <property type="entry name" value="Endo/exonuclease/phosphatase"/>
</dbReference>
<dbReference type="GO" id="GO:0003824">
    <property type="term" value="F:catalytic activity"/>
    <property type="evidence" value="ECO:0007669"/>
    <property type="project" value="InterPro"/>
</dbReference>
<reference evidence="2" key="2">
    <citation type="journal article" date="2024" name="Plant">
        <title>Genomic evolution and insights into agronomic trait innovations of Sesamum species.</title>
        <authorList>
            <person name="Miao H."/>
            <person name="Wang L."/>
            <person name="Qu L."/>
            <person name="Liu H."/>
            <person name="Sun Y."/>
            <person name="Le M."/>
            <person name="Wang Q."/>
            <person name="Wei S."/>
            <person name="Zheng Y."/>
            <person name="Lin W."/>
            <person name="Duan Y."/>
            <person name="Cao H."/>
            <person name="Xiong S."/>
            <person name="Wang X."/>
            <person name="Wei L."/>
            <person name="Li C."/>
            <person name="Ma Q."/>
            <person name="Ju M."/>
            <person name="Zhao R."/>
            <person name="Li G."/>
            <person name="Mu C."/>
            <person name="Tian Q."/>
            <person name="Mei H."/>
            <person name="Zhang T."/>
            <person name="Gao T."/>
            <person name="Zhang H."/>
        </authorList>
    </citation>
    <scope>NUCLEOTIDE SEQUENCE</scope>
    <source>
        <strain evidence="2">G01</strain>
    </source>
</reference>
<dbReference type="Pfam" id="PF03372">
    <property type="entry name" value="Exo_endo_phos"/>
    <property type="match status" value="1"/>
</dbReference>
<reference evidence="2" key="1">
    <citation type="submission" date="2020-06" db="EMBL/GenBank/DDBJ databases">
        <authorList>
            <person name="Li T."/>
            <person name="Hu X."/>
            <person name="Zhang T."/>
            <person name="Song X."/>
            <person name="Zhang H."/>
            <person name="Dai N."/>
            <person name="Sheng W."/>
            <person name="Hou X."/>
            <person name="Wei L."/>
        </authorList>
    </citation>
    <scope>NUCLEOTIDE SEQUENCE</scope>
    <source>
        <strain evidence="2">G01</strain>
        <tissue evidence="2">Leaf</tissue>
    </source>
</reference>
<dbReference type="SUPFAM" id="SSF56219">
    <property type="entry name" value="DNase I-like"/>
    <property type="match status" value="1"/>
</dbReference>
<dbReference type="PANTHER" id="PTHR33710">
    <property type="entry name" value="BNAC02G09200D PROTEIN"/>
    <property type="match status" value="1"/>
</dbReference>
<feature type="domain" description="Endonuclease/exonuclease/phosphatase" evidence="1">
    <location>
        <begin position="417"/>
        <end position="508"/>
    </location>
</feature>